<dbReference type="Proteomes" id="UP000720189">
    <property type="component" value="Unassembled WGS sequence"/>
</dbReference>
<evidence type="ECO:0008006" key="3">
    <source>
        <dbReference type="Google" id="ProtNLM"/>
    </source>
</evidence>
<sequence length="510" mass="58296">MLQLLDFPDEILTQICSLICDSDRLALFQVAYVNKRLHRIASPLLVRHWPFHPWILHKQAPARFTLHLIRNPHLQRNVKSIVFDELIPIKEDDPLASFDELDKLDTVARQRFPELADDPSWCEGLLQGYIDPIAALLLVLCTRLESLDLMIPYYQEFGLLVLKLASLALKHSGSQRPLENLRAVVLRWYDDDDPGNIQCAAPFFYLPKVKTLALSALSDEIPLKSITDDKDHNDDIRLGLDPDIYETQFPIGTSPIEELIMESSCLTFHGLFTIIRACKRLKKLVFTCKNLARISSQDDSSVALTRQALQHHAASLEELAFNLESHRFRQDDGSLEYASTTGLSCLKGCFQQMNKLKRLTIDLHILHFHDTSPDKTMIDCLPTLLEYLGLECNLASYKPQVLGYVKTLCTLLKACGHGNHLCALKTLDVWLFVYHIPEEEMFEPVRKLAQERGVRFTFIHGHCRWDNSWSTTGIIPDPYPPIIDPKRGREGNDGAEINEQRDVYILHNVL</sequence>
<accession>A0A9P9G0L9</accession>
<evidence type="ECO:0000313" key="2">
    <source>
        <dbReference type="Proteomes" id="UP000720189"/>
    </source>
</evidence>
<comment type="caution">
    <text evidence="1">The sequence shown here is derived from an EMBL/GenBank/DDBJ whole genome shotgun (WGS) entry which is preliminary data.</text>
</comment>
<proteinExistence type="predicted"/>
<reference evidence="1" key="1">
    <citation type="journal article" date="2021" name="Nat. Commun.">
        <title>Genetic determinants of endophytism in the Arabidopsis root mycobiome.</title>
        <authorList>
            <person name="Mesny F."/>
            <person name="Miyauchi S."/>
            <person name="Thiergart T."/>
            <person name="Pickel B."/>
            <person name="Atanasova L."/>
            <person name="Karlsson M."/>
            <person name="Huettel B."/>
            <person name="Barry K.W."/>
            <person name="Haridas S."/>
            <person name="Chen C."/>
            <person name="Bauer D."/>
            <person name="Andreopoulos W."/>
            <person name="Pangilinan J."/>
            <person name="LaButti K."/>
            <person name="Riley R."/>
            <person name="Lipzen A."/>
            <person name="Clum A."/>
            <person name="Drula E."/>
            <person name="Henrissat B."/>
            <person name="Kohler A."/>
            <person name="Grigoriev I.V."/>
            <person name="Martin F.M."/>
            <person name="Hacquard S."/>
        </authorList>
    </citation>
    <scope>NUCLEOTIDE SEQUENCE</scope>
    <source>
        <strain evidence="1">MPI-CAGE-AT-0023</strain>
    </source>
</reference>
<dbReference type="GeneID" id="70224282"/>
<dbReference type="AlphaFoldDB" id="A0A9P9G0L9"/>
<gene>
    <name evidence="1" type="ORF">BKA55DRAFT_584448</name>
</gene>
<organism evidence="1 2">
    <name type="scientific">Fusarium redolens</name>
    <dbReference type="NCBI Taxonomy" id="48865"/>
    <lineage>
        <taxon>Eukaryota</taxon>
        <taxon>Fungi</taxon>
        <taxon>Dikarya</taxon>
        <taxon>Ascomycota</taxon>
        <taxon>Pezizomycotina</taxon>
        <taxon>Sordariomycetes</taxon>
        <taxon>Hypocreomycetidae</taxon>
        <taxon>Hypocreales</taxon>
        <taxon>Nectriaceae</taxon>
        <taxon>Fusarium</taxon>
        <taxon>Fusarium redolens species complex</taxon>
    </lineage>
</organism>
<dbReference type="OrthoDB" id="5081092at2759"/>
<dbReference type="SUPFAM" id="SSF52047">
    <property type="entry name" value="RNI-like"/>
    <property type="match status" value="1"/>
</dbReference>
<name>A0A9P9G0L9_FUSRE</name>
<evidence type="ECO:0000313" key="1">
    <source>
        <dbReference type="EMBL" id="KAH7224320.1"/>
    </source>
</evidence>
<keyword evidence="2" id="KW-1185">Reference proteome</keyword>
<dbReference type="EMBL" id="JAGMUX010000026">
    <property type="protein sequence ID" value="KAH7224320.1"/>
    <property type="molecule type" value="Genomic_DNA"/>
</dbReference>
<dbReference type="RefSeq" id="XP_046042381.1">
    <property type="nucleotide sequence ID" value="XM_046194328.1"/>
</dbReference>
<protein>
    <recommendedName>
        <fullName evidence="3">F-box domain-containing protein</fullName>
    </recommendedName>
</protein>